<dbReference type="VEuPathDB" id="FungiDB:BTJ68_01102"/>
<proteinExistence type="inferred from homology"/>
<dbReference type="OrthoDB" id="6080404at2759"/>
<dbReference type="InterPro" id="IPR036013">
    <property type="entry name" value="Band_7/SPFH_dom_sf"/>
</dbReference>
<dbReference type="Gene3D" id="3.30.479.30">
    <property type="entry name" value="Band 7 domain"/>
    <property type="match status" value="1"/>
</dbReference>
<evidence type="ECO:0000256" key="2">
    <source>
        <dbReference type="ARBA" id="ARBA00007161"/>
    </source>
</evidence>
<evidence type="ECO:0000256" key="5">
    <source>
        <dbReference type="RuleBase" id="RU366054"/>
    </source>
</evidence>
<feature type="compositionally biased region" description="Basic and acidic residues" evidence="6">
    <location>
        <begin position="294"/>
        <end position="318"/>
    </location>
</feature>
<feature type="domain" description="Band 7" evidence="7">
    <location>
        <begin position="30"/>
        <end position="198"/>
    </location>
</feature>
<comment type="similarity">
    <text evidence="2 5">Belongs to the band 7/mec-2 family. Flotillin subfamily.</text>
</comment>
<reference evidence="8 9" key="1">
    <citation type="journal article" date="2018" name="BMC Genomics">
        <title>Genomic evidence for intraspecific hybridization in a clonal and extremely halotolerant yeast.</title>
        <authorList>
            <person name="Gostincar C."/>
            <person name="Stajich J.E."/>
            <person name="Zupancic J."/>
            <person name="Zalar P."/>
            <person name="Gunde-Cimerman N."/>
        </authorList>
    </citation>
    <scope>NUCLEOTIDE SEQUENCE [LARGE SCALE GENOMIC DNA]</scope>
    <source>
        <strain evidence="8 9">EXF-151</strain>
    </source>
</reference>
<dbReference type="EMBL" id="QWIN01000564">
    <property type="protein sequence ID" value="RMY49833.1"/>
    <property type="molecule type" value="Genomic_DNA"/>
</dbReference>
<evidence type="ECO:0000256" key="6">
    <source>
        <dbReference type="SAM" id="MobiDB-lite"/>
    </source>
</evidence>
<organism evidence="8 9">
    <name type="scientific">Hortaea werneckii</name>
    <name type="common">Black yeast</name>
    <name type="synonym">Cladosporium werneckii</name>
    <dbReference type="NCBI Taxonomy" id="91943"/>
    <lineage>
        <taxon>Eukaryota</taxon>
        <taxon>Fungi</taxon>
        <taxon>Dikarya</taxon>
        <taxon>Ascomycota</taxon>
        <taxon>Pezizomycotina</taxon>
        <taxon>Dothideomycetes</taxon>
        <taxon>Dothideomycetidae</taxon>
        <taxon>Mycosphaerellales</taxon>
        <taxon>Teratosphaeriaceae</taxon>
        <taxon>Hortaea</taxon>
    </lineage>
</organism>
<name>A0A3M7CCU1_HORWE</name>
<evidence type="ECO:0000256" key="1">
    <source>
        <dbReference type="ARBA" id="ARBA00004236"/>
    </source>
</evidence>
<comment type="caution">
    <text evidence="8">The sequence shown here is derived from an EMBL/GenBank/DDBJ whole genome shotgun (WGS) entry which is preliminary data.</text>
</comment>
<dbReference type="CDD" id="cd03399">
    <property type="entry name" value="SPFH_flotillin"/>
    <property type="match status" value="1"/>
</dbReference>
<evidence type="ECO:0000313" key="8">
    <source>
        <dbReference type="EMBL" id="RMY49833.1"/>
    </source>
</evidence>
<dbReference type="PANTHER" id="PTHR13806:SF31">
    <property type="entry name" value="FLOTILLIN-LIKE PROTEIN 1-RELATED"/>
    <property type="match status" value="1"/>
</dbReference>
<protein>
    <recommendedName>
        <fullName evidence="7">Band 7 domain-containing protein</fullName>
    </recommendedName>
</protein>
<keyword evidence="3" id="KW-1003">Cell membrane</keyword>
<keyword evidence="4" id="KW-0472">Membrane</keyword>
<dbReference type="Pfam" id="PF01145">
    <property type="entry name" value="Band_7"/>
    <property type="match status" value="1"/>
</dbReference>
<dbReference type="GO" id="GO:0005886">
    <property type="term" value="C:plasma membrane"/>
    <property type="evidence" value="ECO:0007669"/>
    <property type="project" value="UniProtKB-SubCell"/>
</dbReference>
<dbReference type="InterPro" id="IPR001107">
    <property type="entry name" value="Band_7"/>
</dbReference>
<feature type="region of interest" description="Disordered" evidence="6">
    <location>
        <begin position="289"/>
        <end position="322"/>
    </location>
</feature>
<evidence type="ECO:0000313" key="9">
    <source>
        <dbReference type="Proteomes" id="UP000270230"/>
    </source>
</evidence>
<sequence length="579" mass="63964">MGFWYHVSEPNSYLAITGAYIQNVKISKKFFSVPGQKVRKISVTPFDFSMSLQAMTSEKLQFSLPAVFTIGPDDTPDALQKYAVLLTGDSDGQVRSANQSISTGRNHVQDIVKGIIEGETRSIVSNLTMEELFNNRRLFKAQVTDGVQKELDQFGLRIYNANVKELQDMGDSKYFESLAKKAQAGAQSQAQVDVAHAHMVGQVGASEKEGQTKQQIAKINAQTAVLETERKVEKANADQKLRTREIEIARELQMEQITANRSAEERDAELQKAVEEKRAAMELERLRAKQVTKAKIDRESAQEKADADQYTEQKRSDAHAYNQQKDAEAVLFKRTKEAEADLLSKEKQAQANYVLKEREAEASYIGRKKEADGLKEMASAYGELSKVLGGPQGLIQYLMLQNGTYEKLAHANATAINGLQPKINVWNTGNQDGAADSMAPIRSLFQTLPPMLSTIQEQTGMTAPSWLMGQPQTTYDGEMSVEEKAAAKQNAIVNGHEPPNSTLSTVARLSLSVTSTPMSLRLPISTPWVIWKDVDFRWRFVASKQARPQAALPVAGSSSCPSIILDCTSTDPSSVFVTT</sequence>
<evidence type="ECO:0000256" key="3">
    <source>
        <dbReference type="ARBA" id="ARBA00022475"/>
    </source>
</evidence>
<dbReference type="AlphaFoldDB" id="A0A3M7CCU1"/>
<dbReference type="InterPro" id="IPR027705">
    <property type="entry name" value="Flotillin_fam"/>
</dbReference>
<gene>
    <name evidence="8" type="ORF">D0865_07258</name>
</gene>
<dbReference type="SUPFAM" id="SSF117892">
    <property type="entry name" value="Band 7/SPFH domain"/>
    <property type="match status" value="1"/>
</dbReference>
<comment type="subcellular location">
    <subcellularLocation>
        <location evidence="1">Cell membrane</location>
    </subcellularLocation>
</comment>
<dbReference type="PANTHER" id="PTHR13806">
    <property type="entry name" value="FLOTILLIN-RELATED"/>
    <property type="match status" value="1"/>
</dbReference>
<evidence type="ECO:0000256" key="4">
    <source>
        <dbReference type="ARBA" id="ARBA00023136"/>
    </source>
</evidence>
<accession>A0A3M7CCU1</accession>
<evidence type="ECO:0000259" key="7">
    <source>
        <dbReference type="Pfam" id="PF01145"/>
    </source>
</evidence>
<dbReference type="Proteomes" id="UP000270230">
    <property type="component" value="Unassembled WGS sequence"/>
</dbReference>